<evidence type="ECO:0000313" key="1">
    <source>
        <dbReference type="EMBL" id="DAF50345.1"/>
    </source>
</evidence>
<organism evidence="1">
    <name type="scientific">Siphoviridae sp. ctBCr48</name>
    <dbReference type="NCBI Taxonomy" id="2827802"/>
    <lineage>
        <taxon>Viruses</taxon>
        <taxon>Duplodnaviria</taxon>
        <taxon>Heunggongvirae</taxon>
        <taxon>Uroviricota</taxon>
        <taxon>Caudoviricetes</taxon>
    </lineage>
</organism>
<protein>
    <submittedName>
        <fullName evidence="1">Uncharacterized protein</fullName>
    </submittedName>
</protein>
<name>A0A8S5SH54_9CAUD</name>
<dbReference type="InterPro" id="IPR057895">
    <property type="entry name" value="Mom"/>
</dbReference>
<accession>A0A8S5SH54</accession>
<proteinExistence type="predicted"/>
<dbReference type="EMBL" id="BK032595">
    <property type="protein sequence ID" value="DAF50345.1"/>
    <property type="molecule type" value="Genomic_DNA"/>
</dbReference>
<sequence>MIKFKPIEYHIAIDFLLPRHYSGRKPVVSYAFGAYEDNILKAVCTFGKPASQKPCWCCGKENELHVIELNRLCRTDDYKSPLSEFVAWCLRQLKSLDKIVISYSDTGMNHHGYIYQACNFLYTGCTKQRTDPWSSKSKHARHLKEKGVGYRKIRTSKHRYIYFCTNKKWLKKQWSEKLVYDILPYPKGDNNKDYELGFVLKDKIVETAKTNMKGLY</sequence>
<reference evidence="1" key="1">
    <citation type="journal article" date="2021" name="Proc. Natl. Acad. Sci. U.S.A.">
        <title>A Catalog of Tens of Thousands of Viruses from Human Metagenomes Reveals Hidden Associations with Chronic Diseases.</title>
        <authorList>
            <person name="Tisza M.J."/>
            <person name="Buck C.B."/>
        </authorList>
    </citation>
    <scope>NUCLEOTIDE SEQUENCE</scope>
    <source>
        <strain evidence="1">CtBCr48</strain>
    </source>
</reference>
<dbReference type="Pfam" id="PF25680">
    <property type="entry name" value="Mom"/>
    <property type="match status" value="1"/>
</dbReference>